<dbReference type="PROSITE" id="PS50887">
    <property type="entry name" value="GGDEF"/>
    <property type="match status" value="1"/>
</dbReference>
<dbReference type="SUPFAM" id="SSF55785">
    <property type="entry name" value="PYP-like sensor domain (PAS domain)"/>
    <property type="match status" value="1"/>
</dbReference>
<keyword evidence="11" id="KW-1185">Reference proteome</keyword>
<evidence type="ECO:0000256" key="4">
    <source>
        <dbReference type="ARBA" id="ARBA00022692"/>
    </source>
</evidence>
<name>A0A371X3U7_9HYPH</name>
<dbReference type="GO" id="GO:0005886">
    <property type="term" value="C:plasma membrane"/>
    <property type="evidence" value="ECO:0007669"/>
    <property type="project" value="UniProtKB-SubCell"/>
</dbReference>
<dbReference type="SMART" id="SM00267">
    <property type="entry name" value="GGDEF"/>
    <property type="match status" value="1"/>
</dbReference>
<dbReference type="SUPFAM" id="SSF55073">
    <property type="entry name" value="Nucleotide cyclase"/>
    <property type="match status" value="1"/>
</dbReference>
<dbReference type="GO" id="GO:0043709">
    <property type="term" value="P:cell adhesion involved in single-species biofilm formation"/>
    <property type="evidence" value="ECO:0007669"/>
    <property type="project" value="TreeGrafter"/>
</dbReference>
<evidence type="ECO:0000256" key="5">
    <source>
        <dbReference type="ARBA" id="ARBA00022989"/>
    </source>
</evidence>
<dbReference type="FunFam" id="3.30.70.270:FF:000001">
    <property type="entry name" value="Diguanylate cyclase domain protein"/>
    <property type="match status" value="1"/>
</dbReference>
<protein>
    <recommendedName>
        <fullName evidence="2">diguanylate cyclase</fullName>
        <ecNumber evidence="2">2.7.7.65</ecNumber>
    </recommendedName>
</protein>
<dbReference type="OrthoDB" id="315417at2"/>
<dbReference type="InterPro" id="IPR000160">
    <property type="entry name" value="GGDEF_dom"/>
</dbReference>
<dbReference type="Gene3D" id="3.30.70.270">
    <property type="match status" value="1"/>
</dbReference>
<evidence type="ECO:0000259" key="8">
    <source>
        <dbReference type="PROSITE" id="PS50113"/>
    </source>
</evidence>
<dbReference type="Pfam" id="PF00990">
    <property type="entry name" value="GGDEF"/>
    <property type="match status" value="1"/>
</dbReference>
<dbReference type="PANTHER" id="PTHR45138">
    <property type="entry name" value="REGULATORY COMPONENTS OF SENSORY TRANSDUCTION SYSTEM"/>
    <property type="match status" value="1"/>
</dbReference>
<dbReference type="NCBIfam" id="TIGR00229">
    <property type="entry name" value="sensory_box"/>
    <property type="match status" value="1"/>
</dbReference>
<feature type="transmembrane region" description="Helical" evidence="7">
    <location>
        <begin position="147"/>
        <end position="169"/>
    </location>
</feature>
<dbReference type="AlphaFoldDB" id="A0A371X3U7"/>
<gene>
    <name evidence="10" type="ORF">DYI37_11840</name>
</gene>
<dbReference type="RefSeq" id="WP_116683413.1">
    <property type="nucleotide sequence ID" value="NZ_QURL01000004.1"/>
</dbReference>
<evidence type="ECO:0000256" key="2">
    <source>
        <dbReference type="ARBA" id="ARBA00012528"/>
    </source>
</evidence>
<feature type="transmembrane region" description="Helical" evidence="7">
    <location>
        <begin position="218"/>
        <end position="243"/>
    </location>
</feature>
<feature type="domain" description="PAC" evidence="8">
    <location>
        <begin position="371"/>
        <end position="422"/>
    </location>
</feature>
<evidence type="ECO:0000256" key="6">
    <source>
        <dbReference type="ARBA" id="ARBA00023136"/>
    </source>
</evidence>
<dbReference type="InterPro" id="IPR000700">
    <property type="entry name" value="PAS-assoc_C"/>
</dbReference>
<feature type="domain" description="GGDEF" evidence="9">
    <location>
        <begin position="468"/>
        <end position="598"/>
    </location>
</feature>
<keyword evidence="5 7" id="KW-1133">Transmembrane helix</keyword>
<keyword evidence="4 7" id="KW-0812">Transmembrane</keyword>
<dbReference type="EC" id="2.7.7.65" evidence="2"/>
<accession>A0A371X3U7</accession>
<dbReference type="InterPro" id="IPR029787">
    <property type="entry name" value="Nucleotide_cyclase"/>
</dbReference>
<evidence type="ECO:0000313" key="11">
    <source>
        <dbReference type="Proteomes" id="UP000264310"/>
    </source>
</evidence>
<dbReference type="EMBL" id="QURL01000004">
    <property type="protein sequence ID" value="RFC63684.1"/>
    <property type="molecule type" value="Genomic_DNA"/>
</dbReference>
<feature type="transmembrane region" description="Helical" evidence="7">
    <location>
        <begin position="35"/>
        <end position="53"/>
    </location>
</feature>
<feature type="transmembrane region" description="Helical" evidence="7">
    <location>
        <begin position="87"/>
        <end position="106"/>
    </location>
</feature>
<evidence type="ECO:0000256" key="3">
    <source>
        <dbReference type="ARBA" id="ARBA00022475"/>
    </source>
</evidence>
<dbReference type="Proteomes" id="UP000264310">
    <property type="component" value="Unassembled WGS sequence"/>
</dbReference>
<dbReference type="InterPro" id="IPR050469">
    <property type="entry name" value="Diguanylate_Cyclase"/>
</dbReference>
<dbReference type="InterPro" id="IPR000014">
    <property type="entry name" value="PAS"/>
</dbReference>
<dbReference type="PANTHER" id="PTHR45138:SF24">
    <property type="entry name" value="DIGUANYLATE CYCLASE DGCC-RELATED"/>
    <property type="match status" value="1"/>
</dbReference>
<reference evidence="10 11" key="1">
    <citation type="submission" date="2018-08" db="EMBL/GenBank/DDBJ databases">
        <title>Fulvimarina sp. 85, whole genome shotgun sequence.</title>
        <authorList>
            <person name="Tuo L."/>
        </authorList>
    </citation>
    <scope>NUCLEOTIDE SEQUENCE [LARGE SCALE GENOMIC DNA]</scope>
    <source>
        <strain evidence="10 11">85</strain>
    </source>
</reference>
<keyword evidence="6 7" id="KW-0472">Membrane</keyword>
<feature type="transmembrane region" description="Helical" evidence="7">
    <location>
        <begin position="264"/>
        <end position="283"/>
    </location>
</feature>
<dbReference type="PROSITE" id="PS50113">
    <property type="entry name" value="PAC"/>
    <property type="match status" value="1"/>
</dbReference>
<dbReference type="InterPro" id="IPR043128">
    <property type="entry name" value="Rev_trsase/Diguanyl_cyclase"/>
</dbReference>
<dbReference type="NCBIfam" id="TIGR00254">
    <property type="entry name" value="GGDEF"/>
    <property type="match status" value="1"/>
</dbReference>
<dbReference type="InterPro" id="IPR035965">
    <property type="entry name" value="PAS-like_dom_sf"/>
</dbReference>
<dbReference type="InterPro" id="IPR007895">
    <property type="entry name" value="MASE1"/>
</dbReference>
<evidence type="ECO:0000259" key="9">
    <source>
        <dbReference type="PROSITE" id="PS50887"/>
    </source>
</evidence>
<evidence type="ECO:0000256" key="1">
    <source>
        <dbReference type="ARBA" id="ARBA00004651"/>
    </source>
</evidence>
<dbReference type="Pfam" id="PF08447">
    <property type="entry name" value="PAS_3"/>
    <property type="match status" value="1"/>
</dbReference>
<evidence type="ECO:0000256" key="7">
    <source>
        <dbReference type="SAM" id="Phobius"/>
    </source>
</evidence>
<dbReference type="GO" id="GO:1902201">
    <property type="term" value="P:negative regulation of bacterial-type flagellum-dependent cell motility"/>
    <property type="evidence" value="ECO:0007669"/>
    <property type="project" value="TreeGrafter"/>
</dbReference>
<feature type="transmembrane region" description="Helical" evidence="7">
    <location>
        <begin position="190"/>
        <end position="212"/>
    </location>
</feature>
<evidence type="ECO:0000313" key="10">
    <source>
        <dbReference type="EMBL" id="RFC63684.1"/>
    </source>
</evidence>
<comment type="caution">
    <text evidence="10">The sequence shown here is derived from an EMBL/GenBank/DDBJ whole genome shotgun (WGS) entry which is preliminary data.</text>
</comment>
<dbReference type="Gene3D" id="3.30.450.20">
    <property type="entry name" value="PAS domain"/>
    <property type="match status" value="1"/>
</dbReference>
<dbReference type="Gene3D" id="2.10.70.100">
    <property type="match status" value="1"/>
</dbReference>
<comment type="subcellular location">
    <subcellularLocation>
        <location evidence="1">Cell membrane</location>
        <topology evidence="1">Multi-pass membrane protein</topology>
    </subcellularLocation>
</comment>
<proteinExistence type="predicted"/>
<dbReference type="SMART" id="SM00086">
    <property type="entry name" value="PAC"/>
    <property type="match status" value="1"/>
</dbReference>
<keyword evidence="3" id="KW-1003">Cell membrane</keyword>
<feature type="transmembrane region" description="Helical" evidence="7">
    <location>
        <begin position="12"/>
        <end position="29"/>
    </location>
</feature>
<feature type="transmembrane region" description="Helical" evidence="7">
    <location>
        <begin position="118"/>
        <end position="141"/>
    </location>
</feature>
<dbReference type="InterPro" id="IPR013655">
    <property type="entry name" value="PAS_fold_3"/>
</dbReference>
<organism evidence="10 11">
    <name type="scientific">Fulvimarina endophytica</name>
    <dbReference type="NCBI Taxonomy" id="2293836"/>
    <lineage>
        <taxon>Bacteria</taxon>
        <taxon>Pseudomonadati</taxon>
        <taxon>Pseudomonadota</taxon>
        <taxon>Alphaproteobacteria</taxon>
        <taxon>Hyphomicrobiales</taxon>
        <taxon>Aurantimonadaceae</taxon>
        <taxon>Fulvimarina</taxon>
    </lineage>
</organism>
<dbReference type="GO" id="GO:0052621">
    <property type="term" value="F:diguanylate cyclase activity"/>
    <property type="evidence" value="ECO:0007669"/>
    <property type="project" value="UniProtKB-EC"/>
</dbReference>
<sequence>MENGRAQSSLGPILTATGYFVLAVAALLATRSGEAIATMWPAGGLAVAVLASVDPAHRSRHAIAVAFASMAANAACGTPLATSVVFTAANLTECLVAVLLLSRCPYGRPSFIHVRQVACFCAIAGLSTLASTSIASAAFGWSDWRFALAWFTTDLLGILITAPLAFMVLDRMSGQNPMPSDQWKPKRFALTMAGVAVVSLAVFAQSTLPLMFVPVAALILAAYATGPLGAATGTMIVALVGSVTITNGHGPTTLMEDGSDNQAYFFQFYLVVLMACSLSIAALQTAQERLVADLTERTRLLFMAERVAKIGHWHLDLSNGAVTWSKEVYRLHGLSEDHEPDLESGLAAYHEDDREGLTAEIDAAIRAGGDFQMRARILRADGQIRHVDISGETILVNGIVRALFGVVQDVTNQVEIEQGLEESRQQALTLASEATRLAETDVLTGLANRRRVLDEIAEAVGTARTSGAPCALAIFDIDHFKRVNDTFGHETGDAVLRRVASTATAAVRRGDLVGRLGGEEFVVIIPGADRAVALAIAERMRTMIETGDGGAQECPPVTISIGLAVFDGEEDGASLLRRADRALYRAKADGRNLSRVAA</sequence>
<dbReference type="Pfam" id="PF05231">
    <property type="entry name" value="MASE1"/>
    <property type="match status" value="1"/>
</dbReference>
<dbReference type="InterPro" id="IPR001610">
    <property type="entry name" value="PAC"/>
</dbReference>
<dbReference type="CDD" id="cd01949">
    <property type="entry name" value="GGDEF"/>
    <property type="match status" value="1"/>
</dbReference>